<evidence type="ECO:0000256" key="1">
    <source>
        <dbReference type="ARBA" id="ARBA00022450"/>
    </source>
</evidence>
<dbReference type="Gene3D" id="3.40.50.12780">
    <property type="entry name" value="N-terminal domain of ligase-like"/>
    <property type="match status" value="1"/>
</dbReference>
<dbReference type="PANTHER" id="PTHR44845:SF6">
    <property type="entry name" value="BETA-ALANINE-ACTIVATING ENZYME"/>
    <property type="match status" value="1"/>
</dbReference>
<dbReference type="AlphaFoldDB" id="A0A6S6WF24"/>
<dbReference type="InterPro" id="IPR020845">
    <property type="entry name" value="AMP-binding_CS"/>
</dbReference>
<dbReference type="Pfam" id="PF00550">
    <property type="entry name" value="PP-binding"/>
    <property type="match status" value="1"/>
</dbReference>
<dbReference type="InterPro" id="IPR013120">
    <property type="entry name" value="FAR_NAD-bd"/>
</dbReference>
<dbReference type="Gene3D" id="3.40.50.720">
    <property type="entry name" value="NAD(P)-binding Rossmann-like Domain"/>
    <property type="match status" value="1"/>
</dbReference>
<evidence type="ECO:0000256" key="2">
    <source>
        <dbReference type="ARBA" id="ARBA00022553"/>
    </source>
</evidence>
<sequence>MAGAAETAMDYACMMHRAKFVAQALRSNGCVKGSIVANHQERSPDWEVCNASGARVMTISELMTQEGADAAVDASPSELGEVYAKDSATILYTSGSTGTPKGILLLHEGLRNWVEAALHLFDIGIDQIVLQQTSCSFDMCFVQVFLALCSGGLLCLVPSGSSANATFITEAIAAEGITFTGATPTEYSNWYRYGDHKALLRSTSHWRTAMTGGEATTHATLEIFASLAKQVDHGNTPRLFNVYGPTETTVSATGTELSYLGDFKSANISAGKPLAGYLVYVMDTHLQPVPVGIQGEIVIGGAGVARGYLNDQDLSSERFISNALVPEKYHARGWTTMHRTGDLGRWCEDGTLLMEGRKSGDSQIKLRGLPEIENSMVKESQNALAQVVVSLRQSTTSSNQSDEGFLVAHAKFQPKAPFSRGEQQEFLNKILIRLPLPQYMRPAAAFAVDDFPMMISGKLDRKAVAQLPLEQCSCSSLAHPQSITNNEPLTKAEAQLKRLWEMCLSMEISKQYRIDSNSDFFHVGGNSTLMLQLQYHICKEFGVSLTLLDLFQHTTLRAMARRVDPMTDVPDTIKRSLVSAKPVESLIPRVIAMTGATGLMGQAYLRALICDINVQKVHCIAVRLGSASTKHLLSLHDSPLRHAKVEIHPGDLSEPNLGLDESTLTRIFSTVNVIIHNGADTSHMKSFSSIRKTNFDCTRELISMCLSKNVGRMIPFHYVSTGSVWVSSGLDVADEVSAAAYPPDEKLATGYSASKWASEMFLEKLFQYSGSLWPICIHRPASVQPDGDDDDVANKTTSMSAADPLVIPHLDLTDTLLHYYRLMSCVPVSLGLRGSLNQVSLNCVVQDMMTALRTGPTDHGKLRYILEIGDISIPLHQLSTVIPNAVKVEPLEWARRAAAAGLDTFLVELFRSVVIERNLVFPTLTRKNIDSV</sequence>
<dbReference type="EMBL" id="HG992987">
    <property type="protein sequence ID" value="CAE7213575.1"/>
    <property type="molecule type" value="Genomic_DNA"/>
</dbReference>
<dbReference type="Proteomes" id="UP000472372">
    <property type="component" value="Chromosome 11"/>
</dbReference>
<dbReference type="InterPro" id="IPR036291">
    <property type="entry name" value="NAD(P)-bd_dom_sf"/>
</dbReference>
<dbReference type="Pfam" id="PF07993">
    <property type="entry name" value="NAD_binding_4"/>
    <property type="match status" value="1"/>
</dbReference>
<organism evidence="3 4">
    <name type="scientific">Pyrenophora teres f. teres</name>
    <dbReference type="NCBI Taxonomy" id="97479"/>
    <lineage>
        <taxon>Eukaryota</taxon>
        <taxon>Fungi</taxon>
        <taxon>Dikarya</taxon>
        <taxon>Ascomycota</taxon>
        <taxon>Pezizomycotina</taxon>
        <taxon>Dothideomycetes</taxon>
        <taxon>Pleosporomycetidae</taxon>
        <taxon>Pleosporales</taxon>
        <taxon>Pleosporineae</taxon>
        <taxon>Pleosporaceae</taxon>
        <taxon>Pyrenophora</taxon>
    </lineage>
</organism>
<proteinExistence type="predicted"/>
<dbReference type="InterPro" id="IPR045851">
    <property type="entry name" value="AMP-bd_C_sf"/>
</dbReference>
<dbReference type="InterPro" id="IPR000873">
    <property type="entry name" value="AMP-dep_synth/lig_dom"/>
</dbReference>
<dbReference type="PROSITE" id="PS50075">
    <property type="entry name" value="CARRIER"/>
    <property type="match status" value="1"/>
</dbReference>
<dbReference type="PANTHER" id="PTHR44845">
    <property type="entry name" value="CARRIER DOMAIN-CONTAINING PROTEIN"/>
    <property type="match status" value="1"/>
</dbReference>
<dbReference type="Pfam" id="PF00501">
    <property type="entry name" value="AMP-binding"/>
    <property type="match status" value="1"/>
</dbReference>
<keyword evidence="1" id="KW-0596">Phosphopantetheine</keyword>
<dbReference type="PROSITE" id="PS00455">
    <property type="entry name" value="AMP_BINDING"/>
    <property type="match status" value="1"/>
</dbReference>
<dbReference type="Gene3D" id="3.30.300.30">
    <property type="match status" value="1"/>
</dbReference>
<dbReference type="Gene3D" id="1.10.1200.10">
    <property type="entry name" value="ACP-like"/>
    <property type="match status" value="1"/>
</dbReference>
<dbReference type="InterPro" id="IPR042099">
    <property type="entry name" value="ANL_N_sf"/>
</dbReference>
<dbReference type="SUPFAM" id="SSF51735">
    <property type="entry name" value="NAD(P)-binding Rossmann-fold domains"/>
    <property type="match status" value="1"/>
</dbReference>
<evidence type="ECO:0000313" key="4">
    <source>
        <dbReference type="Proteomes" id="UP000472372"/>
    </source>
</evidence>
<name>A0A6S6WF24_9PLEO</name>
<accession>A0A6S6WF24</accession>
<keyword evidence="2" id="KW-0597">Phosphoprotein</keyword>
<dbReference type="InterPro" id="IPR009081">
    <property type="entry name" value="PP-bd_ACP"/>
</dbReference>
<protein>
    <submittedName>
        <fullName evidence="3">Polyketide synthase peptide synthetase</fullName>
    </submittedName>
</protein>
<evidence type="ECO:0000313" key="3">
    <source>
        <dbReference type="EMBL" id="CAE7213575.1"/>
    </source>
</evidence>
<dbReference type="SUPFAM" id="SSF47336">
    <property type="entry name" value="ACP-like"/>
    <property type="match status" value="1"/>
</dbReference>
<gene>
    <name evidence="3" type="ORF">PTTW11_10430</name>
</gene>
<dbReference type="InterPro" id="IPR036736">
    <property type="entry name" value="ACP-like_sf"/>
</dbReference>
<dbReference type="SUPFAM" id="SSF56801">
    <property type="entry name" value="Acetyl-CoA synthetase-like"/>
    <property type="match status" value="1"/>
</dbReference>
<reference evidence="3" key="1">
    <citation type="submission" date="2021-02" db="EMBL/GenBank/DDBJ databases">
        <authorList>
            <person name="Syme A R."/>
            <person name="Syme A R."/>
            <person name="Moolhuijzen P."/>
        </authorList>
    </citation>
    <scope>NUCLEOTIDE SEQUENCE</scope>
    <source>
        <strain evidence="3">W1-1</strain>
    </source>
</reference>